<proteinExistence type="inferred from homology"/>
<dbReference type="EMBL" id="QNRI01000011">
    <property type="protein sequence ID" value="RBO93549.1"/>
    <property type="molecule type" value="Genomic_DNA"/>
</dbReference>
<dbReference type="GO" id="GO:0007165">
    <property type="term" value="P:signal transduction"/>
    <property type="evidence" value="ECO:0007669"/>
    <property type="project" value="UniProtKB-KW"/>
</dbReference>
<feature type="transmembrane region" description="Helical" evidence="7">
    <location>
        <begin position="193"/>
        <end position="214"/>
    </location>
</feature>
<dbReference type="AlphaFoldDB" id="A0A366DVK7"/>
<dbReference type="GO" id="GO:0005886">
    <property type="term" value="C:plasma membrane"/>
    <property type="evidence" value="ECO:0007669"/>
    <property type="project" value="UniProtKB-SubCell"/>
</dbReference>
<keyword evidence="11" id="KW-1185">Reference proteome</keyword>
<dbReference type="SMART" id="SM00304">
    <property type="entry name" value="HAMP"/>
    <property type="match status" value="1"/>
</dbReference>
<reference evidence="10 11" key="1">
    <citation type="submission" date="2018-06" db="EMBL/GenBank/DDBJ databases">
        <title>Genomic Encyclopedia of Type Strains, Phase IV (KMG-IV): sequencing the most valuable type-strain genomes for metagenomic binning, comparative biology and taxonomic classification.</title>
        <authorList>
            <person name="Goeker M."/>
        </authorList>
    </citation>
    <scope>NUCLEOTIDE SEQUENCE [LARGE SCALE GENOMIC DNA]</scope>
    <source>
        <strain evidence="10 11">DSM 15140</strain>
    </source>
</reference>
<evidence type="ECO:0000256" key="6">
    <source>
        <dbReference type="PROSITE-ProRule" id="PRU00284"/>
    </source>
</evidence>
<organism evidence="10 11">
    <name type="scientific">Paraliobacillus ryukyuensis</name>
    <dbReference type="NCBI Taxonomy" id="200904"/>
    <lineage>
        <taxon>Bacteria</taxon>
        <taxon>Bacillati</taxon>
        <taxon>Bacillota</taxon>
        <taxon>Bacilli</taxon>
        <taxon>Bacillales</taxon>
        <taxon>Bacillaceae</taxon>
        <taxon>Paraliobacillus</taxon>
    </lineage>
</organism>
<dbReference type="RefSeq" id="WP_113869908.1">
    <property type="nucleotide sequence ID" value="NZ_BAABQN010000010.1"/>
</dbReference>
<evidence type="ECO:0000256" key="5">
    <source>
        <dbReference type="ARBA" id="ARBA00029447"/>
    </source>
</evidence>
<comment type="subcellular location">
    <subcellularLocation>
        <location evidence="1">Cell membrane</location>
    </subcellularLocation>
</comment>
<accession>A0A366DVK7</accession>
<comment type="similarity">
    <text evidence="5">Belongs to the methyl-accepting chemotaxis (MCP) protein family.</text>
</comment>
<evidence type="ECO:0000313" key="11">
    <source>
        <dbReference type="Proteomes" id="UP000252254"/>
    </source>
</evidence>
<evidence type="ECO:0000256" key="3">
    <source>
        <dbReference type="ARBA" id="ARBA00023136"/>
    </source>
</evidence>
<dbReference type="PROSITE" id="PS50111">
    <property type="entry name" value="CHEMOTAXIS_TRANSDUC_2"/>
    <property type="match status" value="1"/>
</dbReference>
<dbReference type="CDD" id="cd06225">
    <property type="entry name" value="HAMP"/>
    <property type="match status" value="1"/>
</dbReference>
<sequence>MGKSVGKRLFFILIFLTALFTVNTVLSGITNSQVQLSANLISNSFVNLESEQIKLAKQRGQIDVMIERYFSDNNPASNNELSESILNHVAQAIKSINEIANISKEFSEQAMNNNLINAYAPYKESLEEALGQATTIVENSEQNNETAINNEYQSYQALSDAVAQSEKEFQDVLDNSIAHEVSLINSRVHRSTWIVWAMAFVFFVSVIVAFWASVRTIIRPLKKTNKELGTIIQKLENNEGDLTERINYEAKDEVGQMVKGINRFLETLQHAMISIKSGSTLISQSTEQIDTNLADSKDSTSSISASLNQLSASMEEISSTIQEMDNGAQHVLSSAKDIANDAQSNANHIQTIAAHANDVQLKANQSKNDTEKMIGDIERTMEQSIENSRSVQQINALTSNILEISEQTNLLALNASIEAARAGEAGKGFAVVAEEIRKLAENTQVTANDIQHISKVVNEAVEALIDNANQVNTYINEKVLTDYDGFVQVANSYKKDADDMNQTLTNFTDQSDKLTQVATNMAEGIQGISLAVEESVNVVVHSSEDTNTLLDSITSITNESKQNMDIVNDLNEEVSKFKKVEDA</sequence>
<keyword evidence="7" id="KW-1133">Transmembrane helix</keyword>
<dbReference type="Proteomes" id="UP000252254">
    <property type="component" value="Unassembled WGS sequence"/>
</dbReference>
<dbReference type="PANTHER" id="PTHR32089">
    <property type="entry name" value="METHYL-ACCEPTING CHEMOTAXIS PROTEIN MCPB"/>
    <property type="match status" value="1"/>
</dbReference>
<feature type="domain" description="HAMP" evidence="9">
    <location>
        <begin position="215"/>
        <end position="273"/>
    </location>
</feature>
<protein>
    <submittedName>
        <fullName evidence="10">Methyl-accepting chemotaxis protein</fullName>
    </submittedName>
</protein>
<keyword evidence="2" id="KW-1003">Cell membrane</keyword>
<dbReference type="SUPFAM" id="SSF58104">
    <property type="entry name" value="Methyl-accepting chemotaxis protein (MCP) signaling domain"/>
    <property type="match status" value="1"/>
</dbReference>
<dbReference type="Gene3D" id="1.10.287.950">
    <property type="entry name" value="Methyl-accepting chemotaxis protein"/>
    <property type="match status" value="1"/>
</dbReference>
<evidence type="ECO:0000256" key="1">
    <source>
        <dbReference type="ARBA" id="ARBA00004236"/>
    </source>
</evidence>
<keyword evidence="7" id="KW-0812">Transmembrane</keyword>
<dbReference type="OrthoDB" id="9760371at2"/>
<dbReference type="STRING" id="200904.GCA_900168775_02688"/>
<gene>
    <name evidence="10" type="ORF">DES48_11160</name>
</gene>
<feature type="domain" description="Methyl-accepting transducer" evidence="8">
    <location>
        <begin position="278"/>
        <end position="529"/>
    </location>
</feature>
<dbReference type="Gene3D" id="6.10.340.10">
    <property type="match status" value="1"/>
</dbReference>
<evidence type="ECO:0000256" key="4">
    <source>
        <dbReference type="ARBA" id="ARBA00023224"/>
    </source>
</evidence>
<evidence type="ECO:0000256" key="2">
    <source>
        <dbReference type="ARBA" id="ARBA00022475"/>
    </source>
</evidence>
<keyword evidence="4 6" id="KW-0807">Transducer</keyword>
<dbReference type="InterPro" id="IPR003660">
    <property type="entry name" value="HAMP_dom"/>
</dbReference>
<evidence type="ECO:0000259" key="8">
    <source>
        <dbReference type="PROSITE" id="PS50111"/>
    </source>
</evidence>
<dbReference type="SMART" id="SM00283">
    <property type="entry name" value="MA"/>
    <property type="match status" value="1"/>
</dbReference>
<dbReference type="Pfam" id="PF00672">
    <property type="entry name" value="HAMP"/>
    <property type="match status" value="1"/>
</dbReference>
<evidence type="ECO:0000256" key="7">
    <source>
        <dbReference type="SAM" id="Phobius"/>
    </source>
</evidence>
<evidence type="ECO:0000313" key="10">
    <source>
        <dbReference type="EMBL" id="RBO93549.1"/>
    </source>
</evidence>
<keyword evidence="3 7" id="KW-0472">Membrane</keyword>
<dbReference type="InterPro" id="IPR004089">
    <property type="entry name" value="MCPsignal_dom"/>
</dbReference>
<evidence type="ECO:0000259" key="9">
    <source>
        <dbReference type="PROSITE" id="PS50885"/>
    </source>
</evidence>
<dbReference type="PANTHER" id="PTHR32089:SF112">
    <property type="entry name" value="LYSOZYME-LIKE PROTEIN-RELATED"/>
    <property type="match status" value="1"/>
</dbReference>
<comment type="caution">
    <text evidence="10">The sequence shown here is derived from an EMBL/GenBank/DDBJ whole genome shotgun (WGS) entry which is preliminary data.</text>
</comment>
<dbReference type="PROSITE" id="PS50885">
    <property type="entry name" value="HAMP"/>
    <property type="match status" value="1"/>
</dbReference>
<dbReference type="Pfam" id="PF00015">
    <property type="entry name" value="MCPsignal"/>
    <property type="match status" value="1"/>
</dbReference>
<name>A0A366DVK7_9BACI</name>